<protein>
    <submittedName>
        <fullName evidence="3">Fibronectin type 3 and ankyrin repeat domains protein 1 isoform X1</fullName>
    </submittedName>
</protein>
<dbReference type="KEGG" id="osn:115219209"/>
<keyword evidence="1" id="KW-0040">ANK repeat</keyword>
<reference evidence="3" key="1">
    <citation type="submission" date="2025-08" db="UniProtKB">
        <authorList>
            <consortium name="RefSeq"/>
        </authorList>
    </citation>
    <scope>IDENTIFICATION</scope>
</reference>
<dbReference type="CDD" id="cd00063">
    <property type="entry name" value="FN3"/>
    <property type="match status" value="1"/>
</dbReference>
<evidence type="ECO:0000313" key="3">
    <source>
        <dbReference type="RefSeq" id="XP_029645195.1"/>
    </source>
</evidence>
<proteinExistence type="predicted"/>
<dbReference type="SUPFAM" id="SSF49265">
    <property type="entry name" value="Fibronectin type III"/>
    <property type="match status" value="1"/>
</dbReference>
<gene>
    <name evidence="3" type="primary">LOC115219209</name>
</gene>
<keyword evidence="2" id="KW-1185">Reference proteome</keyword>
<feature type="repeat" description="ANK" evidence="1">
    <location>
        <begin position="145"/>
        <end position="177"/>
    </location>
</feature>
<dbReference type="Gene3D" id="2.60.40.10">
    <property type="entry name" value="Immunoglobulins"/>
    <property type="match status" value="1"/>
</dbReference>
<dbReference type="PANTHER" id="PTHR24183:SF1">
    <property type="entry name" value="FIBRONECTIN TYPE 3 AND ANKYRIN REPEAT DOMAINS PROTEIN 1"/>
    <property type="match status" value="1"/>
</dbReference>
<accession>A0A6P7T481</accession>
<dbReference type="InterPro" id="IPR036116">
    <property type="entry name" value="FN3_sf"/>
</dbReference>
<dbReference type="Pfam" id="PF12796">
    <property type="entry name" value="Ank_2"/>
    <property type="match status" value="2"/>
</dbReference>
<dbReference type="Gene3D" id="1.25.40.20">
    <property type="entry name" value="Ankyrin repeat-containing domain"/>
    <property type="match status" value="3"/>
</dbReference>
<dbReference type="SUPFAM" id="SSF48403">
    <property type="entry name" value="Ankyrin repeat"/>
    <property type="match status" value="1"/>
</dbReference>
<dbReference type="AlphaFoldDB" id="A0A6P7T481"/>
<organism evidence="2 3">
    <name type="scientific">Octopus sinensis</name>
    <name type="common">East Asian common octopus</name>
    <dbReference type="NCBI Taxonomy" id="2607531"/>
    <lineage>
        <taxon>Eukaryota</taxon>
        <taxon>Metazoa</taxon>
        <taxon>Spiralia</taxon>
        <taxon>Lophotrochozoa</taxon>
        <taxon>Mollusca</taxon>
        <taxon>Cephalopoda</taxon>
        <taxon>Coleoidea</taxon>
        <taxon>Octopodiformes</taxon>
        <taxon>Octopoda</taxon>
        <taxon>Incirrata</taxon>
        <taxon>Octopodidae</taxon>
        <taxon>Octopus</taxon>
    </lineage>
</organism>
<dbReference type="InterPro" id="IPR036770">
    <property type="entry name" value="Ankyrin_rpt-contain_sf"/>
</dbReference>
<dbReference type="Proteomes" id="UP000515154">
    <property type="component" value="Linkage group LG14"/>
</dbReference>
<dbReference type="SMART" id="SM00248">
    <property type="entry name" value="ANK"/>
    <property type="match status" value="5"/>
</dbReference>
<dbReference type="InterPro" id="IPR003961">
    <property type="entry name" value="FN3_dom"/>
</dbReference>
<dbReference type="GO" id="GO:0042981">
    <property type="term" value="P:regulation of apoptotic process"/>
    <property type="evidence" value="ECO:0007669"/>
    <property type="project" value="TreeGrafter"/>
</dbReference>
<feature type="repeat" description="ANK" evidence="1">
    <location>
        <begin position="279"/>
        <end position="311"/>
    </location>
</feature>
<dbReference type="PROSITE" id="PS50297">
    <property type="entry name" value="ANK_REP_REGION"/>
    <property type="match status" value="4"/>
</dbReference>
<feature type="repeat" description="ANK" evidence="1">
    <location>
        <begin position="178"/>
        <end position="210"/>
    </location>
</feature>
<evidence type="ECO:0000256" key="1">
    <source>
        <dbReference type="PROSITE-ProRule" id="PRU00023"/>
    </source>
</evidence>
<dbReference type="InterPro" id="IPR013783">
    <property type="entry name" value="Ig-like_fold"/>
</dbReference>
<evidence type="ECO:0000313" key="2">
    <source>
        <dbReference type="Proteomes" id="UP000515154"/>
    </source>
</evidence>
<dbReference type="PANTHER" id="PTHR24183">
    <property type="entry name" value="FIBRONECTIN TYPE 3 AND ANKYRIN REPEAT DOMAINS PROTEIN 1"/>
    <property type="match status" value="1"/>
</dbReference>
<name>A0A6P7T481_9MOLL</name>
<sequence>MSADKTEISEADVIASNHYSVHLDWSSSLLQFKYHILCDSERIYTILQQTEGTLEEENEWKNVYTGYGENTIVEDLKPYQEYLFRIRFHRSNNNYTNWSPPMKVITEKEPYYGENLHKAIRNRRFSEAENVLKSGSVKIDVPDNQGLSALMNTAKRGQIDIMEMLLSFNASVNGKDESGKTALMHACIHGQLPVVKMLLNNGALYNDFDLGGSSPLHYAVDSCKCELIEWMIKDGADVNIQDRNAGWTPLIRCASLSGKKLVALTLIHNGANTDLKDNNGKTCLMVAVINGHQQLVEVLLENNADITILNMSGRTAYEMAVSLEKRKIIDTMEKFMKKHGIKYF</sequence>
<dbReference type="GO" id="GO:0005634">
    <property type="term" value="C:nucleus"/>
    <property type="evidence" value="ECO:0007669"/>
    <property type="project" value="TreeGrafter"/>
</dbReference>
<dbReference type="InterPro" id="IPR002110">
    <property type="entry name" value="Ankyrin_rpt"/>
</dbReference>
<dbReference type="RefSeq" id="XP_029645195.1">
    <property type="nucleotide sequence ID" value="XM_029789335.2"/>
</dbReference>
<dbReference type="PROSITE" id="PS50088">
    <property type="entry name" value="ANK_REPEAT"/>
    <property type="match status" value="4"/>
</dbReference>
<feature type="repeat" description="ANK" evidence="1">
    <location>
        <begin position="211"/>
        <end position="243"/>
    </location>
</feature>